<keyword evidence="2" id="KW-1185">Reference proteome</keyword>
<evidence type="ECO:0000313" key="2">
    <source>
        <dbReference type="Proteomes" id="UP000612899"/>
    </source>
</evidence>
<dbReference type="SUPFAM" id="SSF51905">
    <property type="entry name" value="FAD/NAD(P)-binding domain"/>
    <property type="match status" value="1"/>
</dbReference>
<dbReference type="Gene3D" id="3.90.660.50">
    <property type="match status" value="1"/>
</dbReference>
<name>A0A8J3QGZ2_9ACTN</name>
<reference evidence="1" key="1">
    <citation type="submission" date="2021-01" db="EMBL/GenBank/DDBJ databases">
        <title>Whole genome shotgun sequence of Rhizocola hellebori NBRC 109834.</title>
        <authorList>
            <person name="Komaki H."/>
            <person name="Tamura T."/>
        </authorList>
    </citation>
    <scope>NUCLEOTIDE SEQUENCE</scope>
    <source>
        <strain evidence="1">NBRC 109834</strain>
    </source>
</reference>
<accession>A0A8J3QGZ2</accession>
<sequence>MTEAIVVGAGPNGLTAAVLLAQAGVKVTVLEAASEIGGGTRTSELTLPGLLHDHCSAVHPMGAGSPVLQSLKLERHGLVWRQPEVDLAHPLDGGAGASMWRSLAQTQADLGVDGRAWQRLFEPLSSRFEALADEVFRPVIHLPKHPLRLAHFGVRALQPASWVARRWRTEGARALFAGVAAHAFQSLRTPTTAAIGMMLIAAGHRYGWPVAQGGSRAITDALAATLRDAGGVVQTGRPVRSVADLPAADIVMFDLSPRAVVDIMGERLPGRVRRALGRWRHGPAAFKLDLAVSGGIPWTYPPARRAGTVHLGGTFEQIDAAERAIGRGELPRQPFVLIGQQYLADPTRSRGDVHPVWAYAHVPNGYPGDASAAILDQIERFAPGTKQRIVATAVRTTTELATYNLNYVGGDIATGANTPRQVMLRPRFALDPYQLGVPGYYLCSAATPPGAGVHGMCGYHAARSALRYLGS</sequence>
<dbReference type="EMBL" id="BONY01000068">
    <property type="protein sequence ID" value="GIH09454.1"/>
    <property type="molecule type" value="Genomic_DNA"/>
</dbReference>
<dbReference type="InterPro" id="IPR036188">
    <property type="entry name" value="FAD/NAD-bd_sf"/>
</dbReference>
<gene>
    <name evidence="1" type="ORF">Rhe02_75210</name>
</gene>
<dbReference type="Pfam" id="PF13450">
    <property type="entry name" value="NAD_binding_8"/>
    <property type="match status" value="1"/>
</dbReference>
<protein>
    <submittedName>
        <fullName evidence="1">Dehydrogenase</fullName>
    </submittedName>
</protein>
<proteinExistence type="predicted"/>
<dbReference type="PANTHER" id="PTHR10668:SF105">
    <property type="entry name" value="DEHYDROGENASE-RELATED"/>
    <property type="match status" value="1"/>
</dbReference>
<comment type="caution">
    <text evidence="1">The sequence shown here is derived from an EMBL/GenBank/DDBJ whole genome shotgun (WGS) entry which is preliminary data.</text>
</comment>
<evidence type="ECO:0000313" key="1">
    <source>
        <dbReference type="EMBL" id="GIH09454.1"/>
    </source>
</evidence>
<dbReference type="Proteomes" id="UP000612899">
    <property type="component" value="Unassembled WGS sequence"/>
</dbReference>
<dbReference type="AlphaFoldDB" id="A0A8J3QGZ2"/>
<dbReference type="PANTHER" id="PTHR10668">
    <property type="entry name" value="PHYTOENE DEHYDROGENASE"/>
    <property type="match status" value="1"/>
</dbReference>
<organism evidence="1 2">
    <name type="scientific">Rhizocola hellebori</name>
    <dbReference type="NCBI Taxonomy" id="1392758"/>
    <lineage>
        <taxon>Bacteria</taxon>
        <taxon>Bacillati</taxon>
        <taxon>Actinomycetota</taxon>
        <taxon>Actinomycetes</taxon>
        <taxon>Micromonosporales</taxon>
        <taxon>Micromonosporaceae</taxon>
        <taxon>Rhizocola</taxon>
    </lineage>
</organism>
<dbReference type="Gene3D" id="3.50.50.60">
    <property type="entry name" value="FAD/NAD(P)-binding domain"/>
    <property type="match status" value="1"/>
</dbReference>
<dbReference type="RefSeq" id="WP_203913189.1">
    <property type="nucleotide sequence ID" value="NZ_BONY01000068.1"/>
</dbReference>